<reference evidence="1 2" key="1">
    <citation type="submission" date="2016-11" db="EMBL/GenBank/DDBJ databases">
        <authorList>
            <person name="Jaros S."/>
            <person name="Januszkiewicz K."/>
            <person name="Wedrychowicz H."/>
        </authorList>
    </citation>
    <scope>NUCLEOTIDE SEQUENCE [LARGE SCALE GENOMIC DNA]</scope>
    <source>
        <strain evidence="1 2">DSM 9297</strain>
    </source>
</reference>
<proteinExistence type="predicted"/>
<dbReference type="AlphaFoldDB" id="A0A1M5SW46"/>
<sequence>MDYTLAVGDVDTTIPGGFGVLLLHPSIGETDRIDTDFLKTDTDNFLVVSTRTTAREVEQKLEHYDVDESRAEILDTISVERGYSRRSADHYHYVSAPDDLDGVVEQVERFLDSHAGKRRVSVDSLTELAYYADIDSVHDAASRMLDLLVEYDAVGLFHLSREVHDADEIARFRDLFDVVIDLTDDGSVTVDLPGGQSED</sequence>
<evidence type="ECO:0000313" key="2">
    <source>
        <dbReference type="Proteomes" id="UP000184357"/>
    </source>
</evidence>
<dbReference type="STRING" id="43928.SAMN05443636_2538"/>
<accession>A0A1M5SW46</accession>
<gene>
    <name evidence="1" type="ORF">SAMN05443636_2538</name>
</gene>
<dbReference type="OrthoDB" id="191154at2157"/>
<dbReference type="Pfam" id="PF23365">
    <property type="entry name" value="DUF7090"/>
    <property type="match status" value="1"/>
</dbReference>
<dbReference type="InterPro" id="IPR055516">
    <property type="entry name" value="DUF7090"/>
</dbReference>
<dbReference type="InterPro" id="IPR027417">
    <property type="entry name" value="P-loop_NTPase"/>
</dbReference>
<protein>
    <recommendedName>
        <fullName evidence="3">RecA-superfamily ATPase, KaiC/GvpD/RAD55 family</fullName>
    </recommendedName>
</protein>
<name>A0A1M5SW46_9EURY</name>
<dbReference type="Proteomes" id="UP000184357">
    <property type="component" value="Unassembled WGS sequence"/>
</dbReference>
<keyword evidence="2" id="KW-1185">Reference proteome</keyword>
<evidence type="ECO:0000313" key="1">
    <source>
        <dbReference type="EMBL" id="SHH42468.1"/>
    </source>
</evidence>
<evidence type="ECO:0008006" key="3">
    <source>
        <dbReference type="Google" id="ProtNLM"/>
    </source>
</evidence>
<organism evidence="1 2">
    <name type="scientific">Halobaculum gomorrense</name>
    <dbReference type="NCBI Taxonomy" id="43928"/>
    <lineage>
        <taxon>Archaea</taxon>
        <taxon>Methanobacteriati</taxon>
        <taxon>Methanobacteriota</taxon>
        <taxon>Stenosarchaea group</taxon>
        <taxon>Halobacteria</taxon>
        <taxon>Halobacteriales</taxon>
        <taxon>Haloferacaceae</taxon>
        <taxon>Halobaculum</taxon>
    </lineage>
</organism>
<dbReference type="RefSeq" id="WP_073310147.1">
    <property type="nucleotide sequence ID" value="NZ_FQWV01000007.1"/>
</dbReference>
<dbReference type="EMBL" id="FQWV01000007">
    <property type="protein sequence ID" value="SHH42468.1"/>
    <property type="molecule type" value="Genomic_DNA"/>
</dbReference>
<dbReference type="Gene3D" id="3.40.50.300">
    <property type="entry name" value="P-loop containing nucleotide triphosphate hydrolases"/>
    <property type="match status" value="1"/>
</dbReference>